<dbReference type="InterPro" id="IPR003018">
    <property type="entry name" value="GAF"/>
</dbReference>
<dbReference type="Pfam" id="PF13185">
    <property type="entry name" value="GAF_2"/>
    <property type="match status" value="1"/>
</dbReference>
<proteinExistence type="predicted"/>
<dbReference type="EMBL" id="JACNJD010000372">
    <property type="protein sequence ID" value="MBC8179313.1"/>
    <property type="molecule type" value="Genomic_DNA"/>
</dbReference>
<dbReference type="SUPFAM" id="SSF55781">
    <property type="entry name" value="GAF domain-like"/>
    <property type="match status" value="1"/>
</dbReference>
<reference evidence="2 3" key="1">
    <citation type="submission" date="2020-08" db="EMBL/GenBank/DDBJ databases">
        <title>Bridging the membrane lipid divide: bacteria of the FCB group superphylum have the potential to synthesize archaeal ether lipids.</title>
        <authorList>
            <person name="Villanueva L."/>
            <person name="Von Meijenfeldt F.A.B."/>
            <person name="Westbye A.B."/>
            <person name="Yadav S."/>
            <person name="Hopmans E.C."/>
            <person name="Dutilh B.E."/>
            <person name="Sinninghe Damste J.S."/>
        </authorList>
    </citation>
    <scope>NUCLEOTIDE SEQUENCE [LARGE SCALE GENOMIC DNA]</scope>
    <source>
        <strain evidence="2">NIOZ-UU27</strain>
    </source>
</reference>
<evidence type="ECO:0000313" key="2">
    <source>
        <dbReference type="EMBL" id="MBC8179313.1"/>
    </source>
</evidence>
<dbReference type="AlphaFoldDB" id="A0A8J6N3J7"/>
<accession>A0A8J6N3J7</accession>
<name>A0A8J6N3J7_9DELT</name>
<organism evidence="2 3">
    <name type="scientific">Candidatus Desulfacyla euxinica</name>
    <dbReference type="NCBI Taxonomy" id="2841693"/>
    <lineage>
        <taxon>Bacteria</taxon>
        <taxon>Deltaproteobacteria</taxon>
        <taxon>Candidatus Desulfacyla</taxon>
    </lineage>
</organism>
<sequence length="173" mass="19126">MAENFLELSSFALSRVIDVIYRDEEHLSDVLYFIVSLASELTGAKGSTIRVLEQGNFNLKVVSAYGLSKKYLNSGAIDYGKSVTEIMDGDIIIINDFETDPRIQNLDAAKKEGLKSVIGIPFTVNETTYSILRTYFSFKKVPSHDEMQFLNGLGKLACLAIERAALGAMRGLD</sequence>
<dbReference type="InterPro" id="IPR029016">
    <property type="entry name" value="GAF-like_dom_sf"/>
</dbReference>
<dbReference type="Gene3D" id="3.30.450.40">
    <property type="match status" value="1"/>
</dbReference>
<feature type="domain" description="GAF" evidence="1">
    <location>
        <begin position="26"/>
        <end position="162"/>
    </location>
</feature>
<evidence type="ECO:0000259" key="1">
    <source>
        <dbReference type="Pfam" id="PF13185"/>
    </source>
</evidence>
<evidence type="ECO:0000313" key="3">
    <source>
        <dbReference type="Proteomes" id="UP000650524"/>
    </source>
</evidence>
<dbReference type="Proteomes" id="UP000650524">
    <property type="component" value="Unassembled WGS sequence"/>
</dbReference>
<gene>
    <name evidence="2" type="ORF">H8E19_18065</name>
</gene>
<comment type="caution">
    <text evidence="2">The sequence shown here is derived from an EMBL/GenBank/DDBJ whole genome shotgun (WGS) entry which is preliminary data.</text>
</comment>
<protein>
    <submittedName>
        <fullName evidence="2">GAF domain-containing protein</fullName>
    </submittedName>
</protein>